<evidence type="ECO:0000256" key="3">
    <source>
        <dbReference type="ARBA" id="ARBA00022475"/>
    </source>
</evidence>
<dbReference type="InterPro" id="IPR051539">
    <property type="entry name" value="T4SS-coupling_protein"/>
</dbReference>
<dbReference type="EMBL" id="VKDB01000040">
    <property type="protein sequence ID" value="TSA79538.1"/>
    <property type="molecule type" value="Genomic_DNA"/>
</dbReference>
<dbReference type="OrthoDB" id="226701at2"/>
<dbReference type="RefSeq" id="WP_143722134.1">
    <property type="nucleotide sequence ID" value="NZ_VKDB01000040.1"/>
</dbReference>
<protein>
    <recommendedName>
        <fullName evidence="9">Type IV secretory system conjugative DNA transfer family protein</fullName>
    </recommendedName>
</protein>
<dbReference type="Gene3D" id="3.40.50.300">
    <property type="entry name" value="P-loop containing nucleotide triphosphate hydrolases"/>
    <property type="match status" value="1"/>
</dbReference>
<evidence type="ECO:0000313" key="7">
    <source>
        <dbReference type="EMBL" id="TSA79538.1"/>
    </source>
</evidence>
<keyword evidence="8" id="KW-1185">Reference proteome</keyword>
<dbReference type="GO" id="GO:0005886">
    <property type="term" value="C:plasma membrane"/>
    <property type="evidence" value="ECO:0007669"/>
    <property type="project" value="UniProtKB-SubCell"/>
</dbReference>
<accession>A0A553UH53</accession>
<evidence type="ECO:0000256" key="2">
    <source>
        <dbReference type="ARBA" id="ARBA00008806"/>
    </source>
</evidence>
<sequence>MFKKPTTVNRMSQPEDFKNAFVVGTANVQSDGKLKWKIVAIFPNAGSLRQHGNILVVAGPGGGKGRIITVNLISWGHSAIVIDLKGETYTKTANARYKVDNGKGKVVVLDSKNGTGHRYNPLSVVSRDQWFDLAAELISVTNGDPFWSSVANDLWLAAWSAAQHARRPHMPYAVELMKLDLSDAICYFMYYHKDDPATMQHLLDFLGTRPNEEQMAKIKGGNASRLLESMWKTVKTTMTIFNDTILLNLMSGHDVDVEGMFYNGGITTIYVIVDETKPRVFAAFGRLIMKTLGDALIREGDKQNVVRRPILMLFDEFGRVRLNDVFDWLDTLRSRDIVLCIFLQKLSQFAPKNGKEFDESDENSFHHWILFAPNNPSGRIGKLISGMSGQTTVRADGGVGRSVNMDGDITTSRNVSFARRAVVEQEDYETWGADQAYVTLRQLRTEKYVVTSANTDNLGWALPPEAQPLPRLSSYVSPLMPLPSEIDAATWTAAQQIVEEAGGDDAVSNAMRAALGGLGMAVTV</sequence>
<dbReference type="AlphaFoldDB" id="A0A553UH53"/>
<keyword evidence="6" id="KW-0472">Membrane</keyword>
<dbReference type="InterPro" id="IPR027417">
    <property type="entry name" value="P-loop_NTPase"/>
</dbReference>
<evidence type="ECO:0000256" key="1">
    <source>
        <dbReference type="ARBA" id="ARBA00004651"/>
    </source>
</evidence>
<dbReference type="CDD" id="cd01127">
    <property type="entry name" value="TrwB_TraG_TraD_VirD4"/>
    <property type="match status" value="1"/>
</dbReference>
<evidence type="ECO:0008006" key="9">
    <source>
        <dbReference type="Google" id="ProtNLM"/>
    </source>
</evidence>
<dbReference type="InterPro" id="IPR003688">
    <property type="entry name" value="TraG/VirD4"/>
</dbReference>
<evidence type="ECO:0000256" key="6">
    <source>
        <dbReference type="ARBA" id="ARBA00023136"/>
    </source>
</evidence>
<reference evidence="7 8" key="1">
    <citation type="submission" date="2019-07" db="EMBL/GenBank/DDBJ databases">
        <title>Deinococcus detaillus sp. nov., isolated from humus soil in Antarctica.</title>
        <authorList>
            <person name="Zhang K."/>
        </authorList>
    </citation>
    <scope>NUCLEOTIDE SEQUENCE [LARGE SCALE GENOMIC DNA]</scope>
    <source>
        <strain evidence="7 8">H1</strain>
    </source>
</reference>
<dbReference type="Proteomes" id="UP000316092">
    <property type="component" value="Unassembled WGS sequence"/>
</dbReference>
<dbReference type="PANTHER" id="PTHR37937">
    <property type="entry name" value="CONJUGATIVE TRANSFER: DNA TRANSPORT"/>
    <property type="match status" value="1"/>
</dbReference>
<name>A0A553UH53_9DEIO</name>
<evidence type="ECO:0000313" key="8">
    <source>
        <dbReference type="Proteomes" id="UP000316092"/>
    </source>
</evidence>
<comment type="similarity">
    <text evidence="2">Belongs to the VirD4/TraG family.</text>
</comment>
<evidence type="ECO:0000256" key="4">
    <source>
        <dbReference type="ARBA" id="ARBA00022692"/>
    </source>
</evidence>
<comment type="caution">
    <text evidence="7">The sequence shown here is derived from an EMBL/GenBank/DDBJ whole genome shotgun (WGS) entry which is preliminary data.</text>
</comment>
<keyword evidence="3" id="KW-1003">Cell membrane</keyword>
<comment type="subcellular location">
    <subcellularLocation>
        <location evidence="1">Cell membrane</location>
        <topology evidence="1">Multi-pass membrane protein</topology>
    </subcellularLocation>
</comment>
<proteinExistence type="inferred from homology"/>
<dbReference type="PANTHER" id="PTHR37937:SF1">
    <property type="entry name" value="CONJUGATIVE TRANSFER: DNA TRANSPORT"/>
    <property type="match status" value="1"/>
</dbReference>
<evidence type="ECO:0000256" key="5">
    <source>
        <dbReference type="ARBA" id="ARBA00022989"/>
    </source>
</evidence>
<organism evidence="7 8">
    <name type="scientific">Deinococcus detaillensis</name>
    <dbReference type="NCBI Taxonomy" id="2592048"/>
    <lineage>
        <taxon>Bacteria</taxon>
        <taxon>Thermotogati</taxon>
        <taxon>Deinococcota</taxon>
        <taxon>Deinococci</taxon>
        <taxon>Deinococcales</taxon>
        <taxon>Deinococcaceae</taxon>
        <taxon>Deinococcus</taxon>
    </lineage>
</organism>
<gene>
    <name evidence="7" type="ORF">FNU79_17765</name>
</gene>
<keyword evidence="4" id="KW-0812">Transmembrane</keyword>
<dbReference type="SUPFAM" id="SSF52540">
    <property type="entry name" value="P-loop containing nucleoside triphosphate hydrolases"/>
    <property type="match status" value="1"/>
</dbReference>
<dbReference type="Pfam" id="PF02534">
    <property type="entry name" value="T4SS-DNA_transf"/>
    <property type="match status" value="1"/>
</dbReference>
<keyword evidence="5" id="KW-1133">Transmembrane helix</keyword>